<reference evidence="2 3" key="1">
    <citation type="journal article" date="2014" name="PLoS ONE">
        <title>Global Analysis of Gene Expression Profiles in Physic Nut (Jatropha curcas L.) Seedlings Exposed to Salt Stress.</title>
        <authorList>
            <person name="Zhang L."/>
            <person name="Zhang C."/>
            <person name="Wu P."/>
            <person name="Chen Y."/>
            <person name="Li M."/>
            <person name="Jiang H."/>
            <person name="Wu G."/>
        </authorList>
    </citation>
    <scope>NUCLEOTIDE SEQUENCE [LARGE SCALE GENOMIC DNA]</scope>
    <source>
        <strain evidence="3">cv. GZQX0401</strain>
        <tissue evidence="2">Young leaves</tissue>
    </source>
</reference>
<dbReference type="Proteomes" id="UP000027138">
    <property type="component" value="Unassembled WGS sequence"/>
</dbReference>
<protein>
    <recommendedName>
        <fullName evidence="4">Aminotransferase-like plant mobile domain-containing protein</fullName>
    </recommendedName>
</protein>
<feature type="region of interest" description="Disordered" evidence="1">
    <location>
        <begin position="225"/>
        <end position="251"/>
    </location>
</feature>
<dbReference type="OrthoDB" id="1748438at2759"/>
<evidence type="ECO:0000256" key="1">
    <source>
        <dbReference type="SAM" id="MobiDB-lite"/>
    </source>
</evidence>
<organism evidence="2 3">
    <name type="scientific">Jatropha curcas</name>
    <name type="common">Barbados nut</name>
    <dbReference type="NCBI Taxonomy" id="180498"/>
    <lineage>
        <taxon>Eukaryota</taxon>
        <taxon>Viridiplantae</taxon>
        <taxon>Streptophyta</taxon>
        <taxon>Embryophyta</taxon>
        <taxon>Tracheophyta</taxon>
        <taxon>Spermatophyta</taxon>
        <taxon>Magnoliopsida</taxon>
        <taxon>eudicotyledons</taxon>
        <taxon>Gunneridae</taxon>
        <taxon>Pentapetalae</taxon>
        <taxon>rosids</taxon>
        <taxon>fabids</taxon>
        <taxon>Malpighiales</taxon>
        <taxon>Euphorbiaceae</taxon>
        <taxon>Crotonoideae</taxon>
        <taxon>Jatropheae</taxon>
        <taxon>Jatropha</taxon>
    </lineage>
</organism>
<feature type="compositionally biased region" description="Acidic residues" evidence="1">
    <location>
        <begin position="281"/>
        <end position="290"/>
    </location>
</feature>
<dbReference type="EMBL" id="KK915610">
    <property type="protein sequence ID" value="KDP21604.1"/>
    <property type="molecule type" value="Genomic_DNA"/>
</dbReference>
<proteinExistence type="predicted"/>
<evidence type="ECO:0008006" key="4">
    <source>
        <dbReference type="Google" id="ProtNLM"/>
    </source>
</evidence>
<name>A0A067JQ07_JATCU</name>
<evidence type="ECO:0000313" key="2">
    <source>
        <dbReference type="EMBL" id="KDP21604.1"/>
    </source>
</evidence>
<keyword evidence="3" id="KW-1185">Reference proteome</keyword>
<accession>A0A067JQ07</accession>
<dbReference type="AlphaFoldDB" id="A0A067JQ07"/>
<feature type="region of interest" description="Disordered" evidence="1">
    <location>
        <begin position="276"/>
        <end position="304"/>
    </location>
</feature>
<evidence type="ECO:0000313" key="3">
    <source>
        <dbReference type="Proteomes" id="UP000027138"/>
    </source>
</evidence>
<gene>
    <name evidence="2" type="ORF">JCGZ_03590</name>
</gene>
<sequence length="548" mass="61363">MVWMSGPVVAVSRTGYLSGLWRYGPTSTASIPVVRAVTDLSLTPWDCEAWRTYPGREVAELHTRSRLLMRGYWADRYFLREKVFNTPVAPAQRRVPHAPPRHMCLLEGLTREDLEVEYRGFSANDFLSVGDFPSYFASRMQARLPEILEYTQERKTHKTATYYRAEAATEAGGATAPARPAGVVLGDVPFPPGMEVVLDPGLGLGSGIIIPADLWQAPPPVQLDPECRPRGIRRSASGSGLPDPTLAGSTPMYMSGAVSRLQAKVKRLRTKLEVEGILLDSSEEDEDDSSSNDAPSSPPPPAAADAEITLTYEELCAVMDPHPKQNETPALPPGPRHDLAEIAALCPVYLPGGINADQGLPLEPFLNKVLAMDLDPSWIRACCFLLLNVYVMKNRQPGIRDFRLLIVVRDMQLYHHTVFMVIMGETMCWVRDIALHITDFNVHHRGCPMLLQAWALDKLSLLLPIPARLIPTYGSANFRSRTRGHFDFGNNPTIRWTCPWWRIRLVTIGSMDLNYVLYASLDRSMAYFPDRISRQYGMIQRVPRIHNF</sequence>